<dbReference type="NCBIfam" id="NF003078">
    <property type="entry name" value="PRK04004.1"/>
    <property type="match status" value="1"/>
</dbReference>
<dbReference type="InterPro" id="IPR009000">
    <property type="entry name" value="Transl_B-barrel_sf"/>
</dbReference>
<evidence type="ECO:0000256" key="2">
    <source>
        <dbReference type="ARBA" id="ARBA00020166"/>
    </source>
</evidence>
<evidence type="ECO:0000256" key="7">
    <source>
        <dbReference type="ARBA" id="ARBA00024852"/>
    </source>
</evidence>
<evidence type="ECO:0000313" key="12">
    <source>
        <dbReference type="Proteomes" id="UP000291213"/>
    </source>
</evidence>
<dbReference type="CDD" id="cd16266">
    <property type="entry name" value="IF2_aeIF5B_IV"/>
    <property type="match status" value="1"/>
</dbReference>
<dbReference type="FunFam" id="3.40.50.10050:FF:000001">
    <property type="entry name" value="Translation initiation factor IF-2"/>
    <property type="match status" value="1"/>
</dbReference>
<dbReference type="PROSITE" id="PS51722">
    <property type="entry name" value="G_TR_2"/>
    <property type="match status" value="1"/>
</dbReference>
<feature type="binding site" evidence="8">
    <location>
        <begin position="22"/>
        <end position="29"/>
    </location>
    <ligand>
        <name>GTP</name>
        <dbReference type="ChEBI" id="CHEBI:37565"/>
    </ligand>
</feature>
<evidence type="ECO:0000256" key="9">
    <source>
        <dbReference type="RuleBase" id="RU000644"/>
    </source>
</evidence>
<dbReference type="InterPro" id="IPR029459">
    <property type="entry name" value="EFTU-type"/>
</dbReference>
<dbReference type="PRINTS" id="PR00315">
    <property type="entry name" value="ELONGATNFCT"/>
</dbReference>
<dbReference type="SUPFAM" id="SSF52156">
    <property type="entry name" value="Initiation factor IF2/eIF5b, domain 3"/>
    <property type="match status" value="1"/>
</dbReference>
<reference evidence="11 12" key="1">
    <citation type="submission" date="2017-02" db="EMBL/GenBank/DDBJ databases">
        <title>isolation and characterization of a novel temperate virus Aeropyrum globular virus 1 infecting hyperthermophilic archaeon Aeropyrum.</title>
        <authorList>
            <person name="Yumiya M."/>
            <person name="Yoshida T."/>
            <person name="Sako Y."/>
        </authorList>
    </citation>
    <scope>NUCLEOTIDE SEQUENCE [LARGE SCALE GENOMIC DNA]</scope>
    <source>
        <strain evidence="11 12">YK1-12-2013</strain>
    </source>
</reference>
<evidence type="ECO:0000256" key="4">
    <source>
        <dbReference type="ARBA" id="ARBA00022741"/>
    </source>
</evidence>
<comment type="function">
    <text evidence="7 8 9">Function in general translation initiation by promoting the binding of the formylmethionine-tRNA to ribosomes. Seems to function along with eIF-2.</text>
</comment>
<dbReference type="CDD" id="cd01887">
    <property type="entry name" value="IF2_eIF5B"/>
    <property type="match status" value="1"/>
</dbReference>
<dbReference type="PANTHER" id="PTHR43381">
    <property type="entry name" value="TRANSLATION INITIATION FACTOR IF-2-RELATED"/>
    <property type="match status" value="1"/>
</dbReference>
<protein>
    <recommendedName>
        <fullName evidence="2 8">Probable translation initiation factor IF-2</fullName>
    </recommendedName>
</protein>
<comment type="similarity">
    <text evidence="1 8 9">Belongs to the TRAFAC class translation factor GTPase superfamily. Classic translation factor GTPase family. IF-2 subfamily.</text>
</comment>
<keyword evidence="3 8" id="KW-0396">Initiation factor</keyword>
<dbReference type="FunFam" id="2.40.30.10:FF:000013">
    <property type="entry name" value="eukaryotic translation initiation factor 5B"/>
    <property type="match status" value="1"/>
</dbReference>
<keyword evidence="5 8" id="KW-0648">Protein biosynthesis</keyword>
<feature type="domain" description="Tr-type G" evidence="10">
    <location>
        <begin position="13"/>
        <end position="230"/>
    </location>
</feature>
<keyword evidence="6 8" id="KW-0342">GTP-binding</keyword>
<dbReference type="InterPro" id="IPR004161">
    <property type="entry name" value="EFTu-like_2"/>
</dbReference>
<dbReference type="OrthoDB" id="30957at2157"/>
<evidence type="ECO:0000256" key="8">
    <source>
        <dbReference type="HAMAP-Rule" id="MF_00100"/>
    </source>
</evidence>
<organism evidence="11 12">
    <name type="scientific">Aeropyrum pernix</name>
    <dbReference type="NCBI Taxonomy" id="56636"/>
    <lineage>
        <taxon>Archaea</taxon>
        <taxon>Thermoproteota</taxon>
        <taxon>Thermoprotei</taxon>
        <taxon>Desulfurococcales</taxon>
        <taxon>Desulfurococcaceae</taxon>
        <taxon>Aeropyrum</taxon>
    </lineage>
</organism>
<comment type="caution">
    <text evidence="11">The sequence shown here is derived from an EMBL/GenBank/DDBJ whole genome shotgun (WGS) entry which is preliminary data.</text>
</comment>
<dbReference type="InterPro" id="IPR004544">
    <property type="entry name" value="TF_aIF-2_arc"/>
</dbReference>
<dbReference type="InterPro" id="IPR005225">
    <property type="entry name" value="Small_GTP-bd"/>
</dbReference>
<dbReference type="CDD" id="cd03703">
    <property type="entry name" value="aeIF5B_II"/>
    <property type="match status" value="1"/>
</dbReference>
<accession>A0A401H9D9</accession>
<evidence type="ECO:0000256" key="5">
    <source>
        <dbReference type="ARBA" id="ARBA00022917"/>
    </source>
</evidence>
<dbReference type="InterPro" id="IPR023115">
    <property type="entry name" value="TIF_IF2_dom3"/>
</dbReference>
<dbReference type="Gene3D" id="2.40.30.10">
    <property type="entry name" value="Translation factors"/>
    <property type="match status" value="2"/>
</dbReference>
<dbReference type="Pfam" id="PF03144">
    <property type="entry name" value="GTP_EFTU_D2"/>
    <property type="match status" value="1"/>
</dbReference>
<dbReference type="Pfam" id="PF11987">
    <property type="entry name" value="IF-2"/>
    <property type="match status" value="1"/>
</dbReference>
<dbReference type="SUPFAM" id="SSF52540">
    <property type="entry name" value="P-loop containing nucleoside triphosphate hydrolases"/>
    <property type="match status" value="1"/>
</dbReference>
<dbReference type="AlphaFoldDB" id="A0A401H9D9"/>
<dbReference type="Pfam" id="PF14578">
    <property type="entry name" value="GTP_EFTU_D4"/>
    <property type="match status" value="1"/>
</dbReference>
<feature type="binding site" evidence="8">
    <location>
        <begin position="140"/>
        <end position="143"/>
    </location>
    <ligand>
        <name>GTP</name>
        <dbReference type="ChEBI" id="CHEBI:37565"/>
    </ligand>
</feature>
<dbReference type="Gene3D" id="3.40.50.10050">
    <property type="entry name" value="Translation initiation factor IF- 2, domain 3"/>
    <property type="match status" value="1"/>
</dbReference>
<dbReference type="HAMAP" id="MF_00100_A">
    <property type="entry name" value="IF_2_A"/>
    <property type="match status" value="1"/>
</dbReference>
<dbReference type="PANTHER" id="PTHR43381:SF4">
    <property type="entry name" value="EUKARYOTIC TRANSLATION INITIATION FACTOR 5B"/>
    <property type="match status" value="1"/>
</dbReference>
<sequence length="616" mass="68532">MAGDKSSGGERRLRQPIVVVLGHVDHGKTTLLDKIRRTAVAAKEAGGITQHIGASIVPADVIEKIAEPLKKVIPVKLVIPGLLFIDTPGHELFSNLRRRGGSVADFAILVVDIMEGFKPQTYEALELLKERRVPFLIAANKIDRIPGWKPHPDAPFIETIRRQDPKVREMLEQRVYEIVGKMYEAGLPAELFTRIKDFRRKIAIVPVSARTGEGIPELLAVLAGLTQTYLKERLRYAEGPAKGVVLEVKEMQGFGTVVDAVIYDGVLKKEDIIVVGGREGPIVTRVRALLMPAPLQDIRSREARFVQVDRVYAAAGVRIAAPGLDDVIAGSPIYAAESEEEARKLMEAVQREIEELRFRTENIGVVVKADTLGTLEALVEALRRRKVPVRLADIGPVSRSDVLDAAVTRKIDPYLGVVLAFNVKVLPEAEEEASRAGVKIFRESVIYKLIEDYEEWVKKEKEAERLKALNSLIRPGKFRILPGYVFRRSDPAIVGVEVLGGVIRPGYPVMDSQGRELGRIMAIKDRDRSLEEARLGAAVAVSIQGRILIGRHANEGDILYTNVPAQHAYKILTEFKDLVSKDELDVLREIAEIKRRAGDHEYNKVLLRLKIKRVSQ</sequence>
<evidence type="ECO:0000259" key="10">
    <source>
        <dbReference type="PROSITE" id="PS51722"/>
    </source>
</evidence>
<keyword evidence="4 8" id="KW-0547">Nucleotide-binding</keyword>
<dbReference type="EMBL" id="BDMD01000038">
    <property type="protein sequence ID" value="GBF09003.1"/>
    <property type="molecule type" value="Genomic_DNA"/>
</dbReference>
<name>A0A401H9D9_AERPX</name>
<evidence type="ECO:0000313" key="11">
    <source>
        <dbReference type="EMBL" id="GBF09003.1"/>
    </source>
</evidence>
<dbReference type="Proteomes" id="UP000291213">
    <property type="component" value="Unassembled WGS sequence"/>
</dbReference>
<gene>
    <name evidence="8" type="primary">infB</name>
    <name evidence="11" type="ORF">apy_07280</name>
</gene>
<proteinExistence type="inferred from homology"/>
<dbReference type="NCBIfam" id="NF011418">
    <property type="entry name" value="PRK14845.1"/>
    <property type="match status" value="1"/>
</dbReference>
<dbReference type="GO" id="GO:0005737">
    <property type="term" value="C:cytoplasm"/>
    <property type="evidence" value="ECO:0007669"/>
    <property type="project" value="TreeGrafter"/>
</dbReference>
<dbReference type="InterPro" id="IPR000795">
    <property type="entry name" value="T_Tr_GTP-bd_dom"/>
</dbReference>
<dbReference type="GO" id="GO:0005525">
    <property type="term" value="F:GTP binding"/>
    <property type="evidence" value="ECO:0007669"/>
    <property type="project" value="UniProtKB-KW"/>
</dbReference>
<dbReference type="Gene3D" id="3.40.50.300">
    <property type="entry name" value="P-loop containing nucleotide triphosphate hydrolases"/>
    <property type="match status" value="1"/>
</dbReference>
<dbReference type="NCBIfam" id="TIGR00231">
    <property type="entry name" value="small_GTP"/>
    <property type="match status" value="1"/>
</dbReference>
<dbReference type="GO" id="GO:0003924">
    <property type="term" value="F:GTPase activity"/>
    <property type="evidence" value="ECO:0007669"/>
    <property type="project" value="UniProtKB-UniRule"/>
</dbReference>
<dbReference type="NCBIfam" id="TIGR00491">
    <property type="entry name" value="aIF-2"/>
    <property type="match status" value="1"/>
</dbReference>
<dbReference type="RefSeq" id="WP_131160017.1">
    <property type="nucleotide sequence ID" value="NZ_BDMD01000038.1"/>
</dbReference>
<dbReference type="InterPro" id="IPR027417">
    <property type="entry name" value="P-loop_NTPase"/>
</dbReference>
<dbReference type="Pfam" id="PF00009">
    <property type="entry name" value="GTP_EFTU"/>
    <property type="match status" value="1"/>
</dbReference>
<evidence type="ECO:0000256" key="6">
    <source>
        <dbReference type="ARBA" id="ARBA00023134"/>
    </source>
</evidence>
<dbReference type="FunFam" id="3.40.50.300:FF:000112">
    <property type="entry name" value="Eukaryotic translation initiation factor 5B"/>
    <property type="match status" value="1"/>
</dbReference>
<dbReference type="InterPro" id="IPR036925">
    <property type="entry name" value="TIF_IF2_dom3_sf"/>
</dbReference>
<evidence type="ECO:0000256" key="3">
    <source>
        <dbReference type="ARBA" id="ARBA00022540"/>
    </source>
</evidence>
<dbReference type="SUPFAM" id="SSF50447">
    <property type="entry name" value="Translation proteins"/>
    <property type="match status" value="1"/>
</dbReference>
<dbReference type="GO" id="GO:0003743">
    <property type="term" value="F:translation initiation factor activity"/>
    <property type="evidence" value="ECO:0007669"/>
    <property type="project" value="UniProtKB-UniRule"/>
</dbReference>
<feature type="binding site" evidence="8">
    <location>
        <begin position="86"/>
        <end position="90"/>
    </location>
    <ligand>
        <name>GTP</name>
        <dbReference type="ChEBI" id="CHEBI:37565"/>
    </ligand>
</feature>
<evidence type="ECO:0000256" key="1">
    <source>
        <dbReference type="ARBA" id="ARBA00007733"/>
    </source>
</evidence>
<dbReference type="InterPro" id="IPR015760">
    <property type="entry name" value="TIF_IF2"/>
</dbReference>